<accession>A0A6P0GZ50</accession>
<name>A0A6P0GZ50_XANPE</name>
<gene>
    <name evidence="1" type="ORF">G3W61_20520</name>
</gene>
<evidence type="ECO:0000313" key="2">
    <source>
        <dbReference type="Proteomes" id="UP000471082"/>
    </source>
</evidence>
<reference evidence="1 2" key="1">
    <citation type="submission" date="2019-11" db="EMBL/GenBank/DDBJ databases">
        <title>Genome-resolved metagenomics to study the prevalence of co-infection and intraspecific heterogeneity among plant pathogen metapopulations.</title>
        <authorList>
            <person name="Newberry E."/>
            <person name="Bhandari R."/>
            <person name="Kemble J."/>
            <person name="Sikora E."/>
            <person name="Potnis N."/>
        </authorList>
    </citation>
    <scope>NUCLEOTIDE SEQUENCE [LARGE SCALE GENOMIC DNA]</scope>
    <source>
        <strain evidence="1">Xp_Tom_Tuscaloosa_18b</strain>
    </source>
</reference>
<protein>
    <submittedName>
        <fullName evidence="1">Uncharacterized protein</fullName>
    </submittedName>
</protein>
<proteinExistence type="predicted"/>
<comment type="caution">
    <text evidence="1">The sequence shown here is derived from an EMBL/GenBank/DDBJ whole genome shotgun (WGS) entry which is preliminary data.</text>
</comment>
<dbReference type="Proteomes" id="UP000471082">
    <property type="component" value="Unassembled WGS sequence"/>
</dbReference>
<dbReference type="AlphaFoldDB" id="A0A6P0GZ50"/>
<sequence length="80" mass="8812">MPLPVALDLLGLYWKQYPDFQPLKDKAARRLYVSLGNGVVELLTTVDKGGAIDLATYLLRLDLVSAVKQLDLAKGNPDRS</sequence>
<organism evidence="1 2">
    <name type="scientific">Xanthomonas perforans</name>
    <dbReference type="NCBI Taxonomy" id="442694"/>
    <lineage>
        <taxon>Bacteria</taxon>
        <taxon>Pseudomonadati</taxon>
        <taxon>Pseudomonadota</taxon>
        <taxon>Gammaproteobacteria</taxon>
        <taxon>Lysobacterales</taxon>
        <taxon>Lysobacteraceae</taxon>
        <taxon>Xanthomonas</taxon>
    </lineage>
</organism>
<evidence type="ECO:0000313" key="1">
    <source>
        <dbReference type="EMBL" id="NEL78601.1"/>
    </source>
</evidence>
<dbReference type="EMBL" id="JAAGYU010000156">
    <property type="protein sequence ID" value="NEL78601.1"/>
    <property type="molecule type" value="Genomic_DNA"/>
</dbReference>